<feature type="transmembrane region" description="Helical" evidence="1">
    <location>
        <begin position="81"/>
        <end position="104"/>
    </location>
</feature>
<keyword evidence="1" id="KW-0472">Membrane</keyword>
<evidence type="ECO:0000256" key="1">
    <source>
        <dbReference type="SAM" id="Phobius"/>
    </source>
</evidence>
<keyword evidence="1" id="KW-0812">Transmembrane</keyword>
<dbReference type="EMBL" id="JARIHO010000012">
    <property type="protein sequence ID" value="KAJ7352154.1"/>
    <property type="molecule type" value="Genomic_DNA"/>
</dbReference>
<dbReference type="AlphaFoldDB" id="A0AAD7EUL5"/>
<feature type="transmembrane region" description="Helical" evidence="1">
    <location>
        <begin position="195"/>
        <end position="220"/>
    </location>
</feature>
<dbReference type="InterPro" id="IPR045339">
    <property type="entry name" value="DUF6534"/>
</dbReference>
<reference evidence="3" key="1">
    <citation type="submission" date="2023-03" db="EMBL/GenBank/DDBJ databases">
        <title>Massive genome expansion in bonnet fungi (Mycena s.s.) driven by repeated elements and novel gene families across ecological guilds.</title>
        <authorList>
            <consortium name="Lawrence Berkeley National Laboratory"/>
            <person name="Harder C.B."/>
            <person name="Miyauchi S."/>
            <person name="Viragh M."/>
            <person name="Kuo A."/>
            <person name="Thoen E."/>
            <person name="Andreopoulos B."/>
            <person name="Lu D."/>
            <person name="Skrede I."/>
            <person name="Drula E."/>
            <person name="Henrissat B."/>
            <person name="Morin E."/>
            <person name="Kohler A."/>
            <person name="Barry K."/>
            <person name="LaButti K."/>
            <person name="Morin E."/>
            <person name="Salamov A."/>
            <person name="Lipzen A."/>
            <person name="Mereny Z."/>
            <person name="Hegedus B."/>
            <person name="Baldrian P."/>
            <person name="Stursova M."/>
            <person name="Weitz H."/>
            <person name="Taylor A."/>
            <person name="Grigoriev I.V."/>
            <person name="Nagy L.G."/>
            <person name="Martin F."/>
            <person name="Kauserud H."/>
        </authorList>
    </citation>
    <scope>NUCLEOTIDE SEQUENCE</scope>
    <source>
        <strain evidence="3">CBHHK002</strain>
    </source>
</reference>
<dbReference type="Proteomes" id="UP001218218">
    <property type="component" value="Unassembled WGS sequence"/>
</dbReference>
<dbReference type="PANTHER" id="PTHR40465:SF1">
    <property type="entry name" value="DUF6534 DOMAIN-CONTAINING PROTEIN"/>
    <property type="match status" value="1"/>
</dbReference>
<feature type="transmembrane region" description="Helical" evidence="1">
    <location>
        <begin position="12"/>
        <end position="33"/>
    </location>
</feature>
<organism evidence="3 4">
    <name type="scientific">Mycena albidolilacea</name>
    <dbReference type="NCBI Taxonomy" id="1033008"/>
    <lineage>
        <taxon>Eukaryota</taxon>
        <taxon>Fungi</taxon>
        <taxon>Dikarya</taxon>
        <taxon>Basidiomycota</taxon>
        <taxon>Agaricomycotina</taxon>
        <taxon>Agaricomycetes</taxon>
        <taxon>Agaricomycetidae</taxon>
        <taxon>Agaricales</taxon>
        <taxon>Marasmiineae</taxon>
        <taxon>Mycenaceae</taxon>
        <taxon>Mycena</taxon>
    </lineage>
</organism>
<comment type="caution">
    <text evidence="3">The sequence shown here is derived from an EMBL/GenBank/DDBJ whole genome shotgun (WGS) entry which is preliminary data.</text>
</comment>
<evidence type="ECO:0000259" key="2">
    <source>
        <dbReference type="Pfam" id="PF20152"/>
    </source>
</evidence>
<evidence type="ECO:0000313" key="4">
    <source>
        <dbReference type="Proteomes" id="UP001218218"/>
    </source>
</evidence>
<proteinExistence type="predicted"/>
<feature type="domain" description="DUF6534" evidence="2">
    <location>
        <begin position="164"/>
        <end position="249"/>
    </location>
</feature>
<name>A0AAD7EUL5_9AGAR</name>
<feature type="transmembrane region" description="Helical" evidence="1">
    <location>
        <begin position="45"/>
        <end position="69"/>
    </location>
</feature>
<protein>
    <recommendedName>
        <fullName evidence="2">DUF6534 domain-containing protein</fullName>
    </recommendedName>
</protein>
<evidence type="ECO:0000313" key="3">
    <source>
        <dbReference type="EMBL" id="KAJ7352154.1"/>
    </source>
</evidence>
<keyword evidence="1" id="KW-1133">Transmembrane helix</keyword>
<feature type="transmembrane region" description="Helical" evidence="1">
    <location>
        <begin position="152"/>
        <end position="174"/>
    </location>
</feature>
<feature type="transmembrane region" description="Helical" evidence="1">
    <location>
        <begin position="226"/>
        <end position="247"/>
    </location>
</feature>
<dbReference type="Pfam" id="PF20152">
    <property type="entry name" value="DUF6534"/>
    <property type="match status" value="1"/>
</dbReference>
<dbReference type="PANTHER" id="PTHR40465">
    <property type="entry name" value="CHROMOSOME 1, WHOLE GENOME SHOTGUN SEQUENCE"/>
    <property type="match status" value="1"/>
</dbReference>
<feature type="transmembrane region" description="Helical" evidence="1">
    <location>
        <begin position="116"/>
        <end position="132"/>
    </location>
</feature>
<keyword evidence="4" id="KW-1185">Reference proteome</keyword>
<accession>A0AAD7EUL5</accession>
<gene>
    <name evidence="3" type="ORF">DFH08DRAFT_858037</name>
</gene>
<sequence length="316" mass="35385">MGEIDETLGALVVAYVLAWGLFGVMSMQSFNYFQRFSKDTLWLKSLVGGLWLLDTLQLVLIGHVLYYWVITNYDNPKVLAVSVWSFNIGILVTNTIVLIVELFLARRVYILSNKNRLLTGLIVFLSFTYFGFEMAVQVRTFQLKRIALFFEFQWIASVGLACASAADLIIAASLSYYLLKSRTGIKTTDSVVNKLILYAMNTGLLTGICVLIDMICFLTMPKNLIHIAFNLVVGKLYTNSLLATLNFRDTIRKGAKEVHTFSLNAMPTDTTANFKFRAAPGTETTPSMDRTLNISTDNGGYESTRSIQEMKFANAV</sequence>